<dbReference type="InterPro" id="IPR011990">
    <property type="entry name" value="TPR-like_helical_dom_sf"/>
</dbReference>
<evidence type="ECO:0000313" key="1">
    <source>
        <dbReference type="EMBL" id="ANZ40976.1"/>
    </source>
</evidence>
<evidence type="ECO:0008006" key="3">
    <source>
        <dbReference type="Google" id="ProtNLM"/>
    </source>
</evidence>
<protein>
    <recommendedName>
        <fullName evidence="3">MalT-like TPR region domain-containing protein</fullName>
    </recommendedName>
</protein>
<dbReference type="Gene3D" id="1.25.40.10">
    <property type="entry name" value="Tetratricopeptide repeat domain"/>
    <property type="match status" value="1"/>
</dbReference>
<organism evidence="1 2">
    <name type="scientific">Lentzea guizhouensis</name>
    <dbReference type="NCBI Taxonomy" id="1586287"/>
    <lineage>
        <taxon>Bacteria</taxon>
        <taxon>Bacillati</taxon>
        <taxon>Actinomycetota</taxon>
        <taxon>Actinomycetes</taxon>
        <taxon>Pseudonocardiales</taxon>
        <taxon>Pseudonocardiaceae</taxon>
        <taxon>Lentzea</taxon>
    </lineage>
</organism>
<sequence>MLGPRPRRRNGTALALAGLAGVASDLDRPYEAAHRIAAARSALADSDHAQGSTEVLLTAVQVELRSGLPQTSLPDHVPPSWTAKVESARAAAALAEGRPAACLDHCTRAVEAATRCGQQLVLARTLVTSGNAHADTGDHARATADWQAAHTLFTEIGTPERDHTAALLAHNAAV</sequence>
<gene>
    <name evidence="1" type="ORF">BBK82_38330</name>
</gene>
<keyword evidence="2" id="KW-1185">Reference proteome</keyword>
<dbReference type="KEGG" id="led:BBK82_38330"/>
<reference evidence="1 2" key="1">
    <citation type="submission" date="2016-07" db="EMBL/GenBank/DDBJ databases">
        <title>Complete genome sequence of the Lentzea guizhouensis DHS C013.</title>
        <authorList>
            <person name="Cao C."/>
        </authorList>
    </citation>
    <scope>NUCLEOTIDE SEQUENCE [LARGE SCALE GENOMIC DNA]</scope>
    <source>
        <strain evidence="1 2">DHS C013</strain>
    </source>
</reference>
<proteinExistence type="predicted"/>
<dbReference type="RefSeq" id="WP_065919313.1">
    <property type="nucleotide sequence ID" value="NZ_CP016793.1"/>
</dbReference>
<evidence type="ECO:0000313" key="2">
    <source>
        <dbReference type="Proteomes" id="UP000093053"/>
    </source>
</evidence>
<name>A0A1B2HTC1_9PSEU</name>
<dbReference type="EMBL" id="CP016793">
    <property type="protein sequence ID" value="ANZ40976.1"/>
    <property type="molecule type" value="Genomic_DNA"/>
</dbReference>
<accession>A0A1B2HTC1</accession>
<dbReference type="AlphaFoldDB" id="A0A1B2HTC1"/>
<dbReference type="SUPFAM" id="SSF48452">
    <property type="entry name" value="TPR-like"/>
    <property type="match status" value="1"/>
</dbReference>
<dbReference type="Proteomes" id="UP000093053">
    <property type="component" value="Chromosome"/>
</dbReference>